<organism evidence="1">
    <name type="scientific">marine sediment metagenome</name>
    <dbReference type="NCBI Taxonomy" id="412755"/>
    <lineage>
        <taxon>unclassified sequences</taxon>
        <taxon>metagenomes</taxon>
        <taxon>ecological metagenomes</taxon>
    </lineage>
</organism>
<accession>A0A0F8VZ10</accession>
<proteinExistence type="predicted"/>
<sequence length="63" mass="7014">MANTIGVEVVQWIFREYRGLVGKALPDMLDPAIINGDRETCQKLEQEIDAIVARRTAFPGSLP</sequence>
<reference evidence="1" key="1">
    <citation type="journal article" date="2015" name="Nature">
        <title>Complex archaea that bridge the gap between prokaryotes and eukaryotes.</title>
        <authorList>
            <person name="Spang A."/>
            <person name="Saw J.H."/>
            <person name="Jorgensen S.L."/>
            <person name="Zaremba-Niedzwiedzka K."/>
            <person name="Martijn J."/>
            <person name="Lind A.E."/>
            <person name="van Eijk R."/>
            <person name="Schleper C."/>
            <person name="Guy L."/>
            <person name="Ettema T.J."/>
        </authorList>
    </citation>
    <scope>NUCLEOTIDE SEQUENCE</scope>
</reference>
<dbReference type="EMBL" id="LAZR01068457">
    <property type="protein sequence ID" value="KKK49602.1"/>
    <property type="molecule type" value="Genomic_DNA"/>
</dbReference>
<dbReference type="AlphaFoldDB" id="A0A0F8VZ10"/>
<gene>
    <name evidence="1" type="ORF">LCGC14_3133410</name>
</gene>
<protein>
    <submittedName>
        <fullName evidence="1">Uncharacterized protein</fullName>
    </submittedName>
</protein>
<name>A0A0F8VZ10_9ZZZZ</name>
<evidence type="ECO:0000313" key="1">
    <source>
        <dbReference type="EMBL" id="KKK49602.1"/>
    </source>
</evidence>
<comment type="caution">
    <text evidence="1">The sequence shown here is derived from an EMBL/GenBank/DDBJ whole genome shotgun (WGS) entry which is preliminary data.</text>
</comment>